<organism evidence="14 15">
    <name type="scientific">Komagataella phaffii (strain ATCC 76273 / CBS 7435 / CECT 11047 / NRRL Y-11430 / Wegner 21-1)</name>
    <name type="common">Yeast</name>
    <name type="synonym">Pichia pastoris</name>
    <dbReference type="NCBI Taxonomy" id="981350"/>
    <lineage>
        <taxon>Eukaryota</taxon>
        <taxon>Fungi</taxon>
        <taxon>Dikarya</taxon>
        <taxon>Ascomycota</taxon>
        <taxon>Saccharomycotina</taxon>
        <taxon>Pichiomycetes</taxon>
        <taxon>Pichiales</taxon>
        <taxon>Pichiaceae</taxon>
        <taxon>Komagataella</taxon>
    </lineage>
</organism>
<evidence type="ECO:0000256" key="10">
    <source>
        <dbReference type="ARBA" id="ARBA00023136"/>
    </source>
</evidence>
<keyword evidence="10 13" id="KW-0472">Membrane</keyword>
<dbReference type="Pfam" id="PF04387">
    <property type="entry name" value="PTPLA"/>
    <property type="match status" value="1"/>
</dbReference>
<feature type="transmembrane region" description="Helical" evidence="13">
    <location>
        <begin position="69"/>
        <end position="93"/>
    </location>
</feature>
<evidence type="ECO:0000256" key="5">
    <source>
        <dbReference type="ARBA" id="ARBA00022516"/>
    </source>
</evidence>
<dbReference type="GO" id="GO:0006633">
    <property type="term" value="P:fatty acid biosynthetic process"/>
    <property type="evidence" value="ECO:0007669"/>
    <property type="project" value="UniProtKB-UniPathway"/>
</dbReference>
<evidence type="ECO:0000256" key="2">
    <source>
        <dbReference type="ARBA" id="ARBA00005194"/>
    </source>
</evidence>
<keyword evidence="12" id="KW-0456">Lyase</keyword>
<evidence type="ECO:0000256" key="11">
    <source>
        <dbReference type="ARBA" id="ARBA00023160"/>
    </source>
</evidence>
<sequence length="191" mass="21741">MKAIGVKYLHFFYGMSAILWACVVVRSLLLLPLVGLRFFPGGVADFYLSIAIGNVVLENINHVIFCRKLNYILALELIGRLFIGLGVILNYPIIAKNAAFPTLVLSQGIIELFRYSYTSYKLKFRIPKSFNYLYLAVILVGYSVKTLSEMVLMFLSLGYADDRFGTFIKIVLLVYIPSAYMFFKHSYARRG</sequence>
<keyword evidence="5" id="KW-0444">Lipid biosynthesis</keyword>
<evidence type="ECO:0000256" key="13">
    <source>
        <dbReference type="SAM" id="Phobius"/>
    </source>
</evidence>
<evidence type="ECO:0000256" key="12">
    <source>
        <dbReference type="ARBA" id="ARBA00023239"/>
    </source>
</evidence>
<feature type="transmembrane region" description="Helical" evidence="13">
    <location>
        <begin position="129"/>
        <end position="144"/>
    </location>
</feature>
<dbReference type="EC" id="4.2.1.134" evidence="4"/>
<dbReference type="GO" id="GO:0016020">
    <property type="term" value="C:membrane"/>
    <property type="evidence" value="ECO:0007669"/>
    <property type="project" value="UniProtKB-SubCell"/>
</dbReference>
<keyword evidence="8 13" id="KW-1133">Transmembrane helix</keyword>
<evidence type="ECO:0000256" key="4">
    <source>
        <dbReference type="ARBA" id="ARBA00013122"/>
    </source>
</evidence>
<reference evidence="14 15" key="1">
    <citation type="journal article" date="2011" name="J. Biotechnol.">
        <title>High-quality genome sequence of Pichia pastoris CBS7435.</title>
        <authorList>
            <person name="Kuberl A."/>
            <person name="Schneider J."/>
            <person name="Thallinger G.G."/>
            <person name="Anderl I."/>
            <person name="Wibberg D."/>
            <person name="Hajek T."/>
            <person name="Jaenicke S."/>
            <person name="Brinkrolf K."/>
            <person name="Goesmann A."/>
            <person name="Szczepanowski R."/>
            <person name="Puhler A."/>
            <person name="Schwab H."/>
            <person name="Glieder A."/>
            <person name="Pichler H."/>
        </authorList>
    </citation>
    <scope>NUCLEOTIDE SEQUENCE [LARGE SCALE GENOMIC DNA]</scope>
    <source>
        <strain evidence="15">ATCC 76273 / CBS 7435 / CECT 11047 / NRRL Y-11430 / Wegner 21-1</strain>
    </source>
</reference>
<dbReference type="GO" id="GO:0102158">
    <property type="term" value="F:very-long-chain (3R)-3-hydroxyacyl-CoA dehydratase activity"/>
    <property type="evidence" value="ECO:0007669"/>
    <property type="project" value="UniProtKB-EC"/>
</dbReference>
<feature type="transmembrane region" description="Helical" evidence="13">
    <location>
        <begin position="38"/>
        <end position="57"/>
    </location>
</feature>
<evidence type="ECO:0000313" key="15">
    <source>
        <dbReference type="Proteomes" id="UP000006853"/>
    </source>
</evidence>
<keyword evidence="6 13" id="KW-0812">Transmembrane</keyword>
<dbReference type="InterPro" id="IPR007482">
    <property type="entry name" value="Tyr_Pase-like_PTPLA"/>
</dbReference>
<evidence type="ECO:0000256" key="8">
    <source>
        <dbReference type="ARBA" id="ARBA00022989"/>
    </source>
</evidence>
<evidence type="ECO:0000256" key="7">
    <source>
        <dbReference type="ARBA" id="ARBA00022832"/>
    </source>
</evidence>
<comment type="pathway">
    <text evidence="2">Lipid metabolism; fatty acid biosynthesis.</text>
</comment>
<name>A0A1G4KP36_KOMPC</name>
<keyword evidence="9" id="KW-0443">Lipid metabolism</keyword>
<comment type="similarity">
    <text evidence="3">Belongs to the very long-chain fatty acids dehydratase HACD family.</text>
</comment>
<evidence type="ECO:0000256" key="3">
    <source>
        <dbReference type="ARBA" id="ARBA00007811"/>
    </source>
</evidence>
<evidence type="ECO:0000256" key="9">
    <source>
        <dbReference type="ARBA" id="ARBA00023098"/>
    </source>
</evidence>
<dbReference type="EMBL" id="FR839628">
    <property type="protein sequence ID" value="SCV11762.1"/>
    <property type="molecule type" value="Genomic_DNA"/>
</dbReference>
<evidence type="ECO:0000256" key="6">
    <source>
        <dbReference type="ARBA" id="ARBA00022692"/>
    </source>
</evidence>
<evidence type="ECO:0000256" key="1">
    <source>
        <dbReference type="ARBA" id="ARBA00004141"/>
    </source>
</evidence>
<proteinExistence type="inferred from homology"/>
<keyword evidence="15" id="KW-1185">Reference proteome</keyword>
<feature type="transmembrane region" description="Helical" evidence="13">
    <location>
        <begin position="99"/>
        <end position="117"/>
    </location>
</feature>
<protein>
    <recommendedName>
        <fullName evidence="4">very-long-chain (3R)-3-hydroxyacyl-CoA dehydratase</fullName>
        <ecNumber evidence="4">4.2.1.134</ecNumber>
    </recommendedName>
</protein>
<evidence type="ECO:0000313" key="14">
    <source>
        <dbReference type="EMBL" id="SCV11762.1"/>
    </source>
</evidence>
<feature type="transmembrane region" description="Helical" evidence="13">
    <location>
        <begin position="12"/>
        <end position="32"/>
    </location>
</feature>
<dbReference type="Proteomes" id="UP000006853">
    <property type="component" value="Chromosome 1"/>
</dbReference>
<comment type="subcellular location">
    <subcellularLocation>
        <location evidence="1">Membrane</location>
        <topology evidence="1">Multi-pass membrane protein</topology>
    </subcellularLocation>
</comment>
<feature type="transmembrane region" description="Helical" evidence="13">
    <location>
        <begin position="164"/>
        <end position="183"/>
    </location>
</feature>
<keyword evidence="11" id="KW-0275">Fatty acid biosynthesis</keyword>
<gene>
    <name evidence="14" type="ordered locus">PP7435_Chr1-1708</name>
</gene>
<accession>A0A1G4KP36</accession>
<dbReference type="AlphaFoldDB" id="A0A1G4KP36"/>
<reference evidence="14 15" key="2">
    <citation type="journal article" date="2016" name="FEMS Yeast Res.">
        <title>Curation of the genome annotation of Pichia pastoris (Komagataella phaffii) CBS7435 from gene level to protein function.</title>
        <authorList>
            <person name="Valli M."/>
            <person name="Tatto N.E."/>
            <person name="Peymann A."/>
            <person name="Gruber C."/>
            <person name="Landes N."/>
            <person name="Ekker H."/>
            <person name="Thallinger G.G."/>
            <person name="Mattanovich D."/>
            <person name="Gasser B."/>
            <person name="Graf A.B."/>
        </authorList>
    </citation>
    <scope>GENOME REANNOTATION</scope>
    <source>
        <strain evidence="14 15">ATCC 76273 / CBS 7435 / CECT 11047 / NRRL Y-11430 / Wegner 21-1</strain>
    </source>
</reference>
<keyword evidence="7" id="KW-0276">Fatty acid metabolism</keyword>
<dbReference type="UniPathway" id="UPA00094"/>